<dbReference type="Proteomes" id="UP000003586">
    <property type="component" value="Chromosome"/>
</dbReference>
<feature type="domain" description="Glycoside hydrolase family 2 immunoglobulin-like beta-sandwich" evidence="4">
    <location>
        <begin position="192"/>
        <end position="291"/>
    </location>
</feature>
<feature type="domain" description="DUF4982" evidence="7">
    <location>
        <begin position="625"/>
        <end position="683"/>
    </location>
</feature>
<dbReference type="RefSeq" id="WP_008588553.1">
    <property type="nucleotide sequence ID" value="NZ_CP007035.1"/>
</dbReference>
<keyword evidence="2 9" id="KW-0378">Hydrolase</keyword>
<dbReference type="eggNOG" id="COG3250">
    <property type="taxonomic scope" value="Bacteria"/>
</dbReference>
<dbReference type="InterPro" id="IPR036156">
    <property type="entry name" value="Beta-gal/glucu_dom_sf"/>
</dbReference>
<evidence type="ECO:0000313" key="9">
    <source>
        <dbReference type="EMBL" id="AHF16845.1"/>
    </source>
</evidence>
<keyword evidence="10" id="KW-1185">Reference proteome</keyword>
<dbReference type="InterPro" id="IPR013783">
    <property type="entry name" value="Ig-like_fold"/>
</dbReference>
<evidence type="ECO:0000256" key="2">
    <source>
        <dbReference type="ARBA" id="ARBA00022801"/>
    </source>
</evidence>
<dbReference type="Pfam" id="PF02837">
    <property type="entry name" value="Glyco_hydro_2_N"/>
    <property type="match status" value="1"/>
</dbReference>
<dbReference type="SUPFAM" id="SSF49785">
    <property type="entry name" value="Galactose-binding domain-like"/>
    <property type="match status" value="1"/>
</dbReference>
<dbReference type="Gene3D" id="2.60.120.260">
    <property type="entry name" value="Galactose-binding domain-like"/>
    <property type="match status" value="1"/>
</dbReference>
<sequence length="802" mass="90389">MKYIVQLGICLLGIIGVVAAQQSPRKVIDFNKGWRFQMGDEAGWKKESFKDETWRLLDLPHDWSIEGRFAATNPAGNAGGALPGGIGWYRKTFTTNAAPGSRVSIEFDGVYRDAEVWINGQYLGKWPYGYTSFSYDLTPFVKYGAQKNIIAVRVDNSQQPNSRWYSGSGIYRDTRLVITKKAAFEKWGTFITTPQVHEQNALFSATTTLLNIRKGDRSVDLRCEIYDPSGNKIATALPTGSWKNDSVCTLQTEIKQPQLWSVKSPQLYKAVFKMSIAGKLMDQWQTTFGIRYFNFDAKKGFALNGEPMKILGVCMHHDLGALGAAFNKSAAKRQLRILKEMGANAIRTAHNPPDPQFLDLCDEMGFLVMDESFDMWAKKKNKYDYFSDFPAWHRKDLEHMVKRDRNHPSVFMWSIGNEIREQFDSTGITLAKELVGIVKELDPTRPVTCALSENDPAKNFIYQSKALDVIGLNYHIDSYAAFPVNYPGEKFIAAETVSGLATRGHYDGPADSLRKWPSSSKFKYVENGNPDFTVSAYDNVAAYWGATHEQTWRIIKKYDYLSGEFVWSGFDFLGEPVPYPYPARSSYYGIVDLAGFPKDVYYMYQSEWTQKPVLHLLPHWNWNKGQTVDVMAYYNNADEVELFLNGKTLGRKRKADTSFHVTWHVPYTPGTLKVVSYKNGNTVQERTVKTAGTPARIELTVENKNIRLADNELSFVSIRIVDKEGNLVPMADNLVKVTTTANARVVAMDNGYPADLEPFQTNRHKVYNGLGLAMIKGLNKGTATIRVTADGLKATSSSIIVE</sequence>
<dbReference type="SUPFAM" id="SSF49303">
    <property type="entry name" value="beta-Galactosidase/glucuronidase domain"/>
    <property type="match status" value="1"/>
</dbReference>
<evidence type="ECO:0000313" key="10">
    <source>
        <dbReference type="Proteomes" id="UP000003586"/>
    </source>
</evidence>
<gene>
    <name evidence="9" type="ORF">NIASO_20030</name>
</gene>
<dbReference type="HOGENOM" id="CLU_006501_0_1_10"/>
<keyword evidence="3" id="KW-0326">Glycosidase</keyword>
<organism evidence="9 10">
    <name type="scientific">Niabella soli DSM 19437</name>
    <dbReference type="NCBI Taxonomy" id="929713"/>
    <lineage>
        <taxon>Bacteria</taxon>
        <taxon>Pseudomonadati</taxon>
        <taxon>Bacteroidota</taxon>
        <taxon>Chitinophagia</taxon>
        <taxon>Chitinophagales</taxon>
        <taxon>Chitinophagaceae</taxon>
        <taxon>Niabella</taxon>
    </lineage>
</organism>
<dbReference type="PROSITE" id="PS00608">
    <property type="entry name" value="GLYCOSYL_HYDROL_F2_2"/>
    <property type="match status" value="1"/>
</dbReference>
<accession>W0F1B2</accession>
<feature type="domain" description="Glycoside hydrolase family 2 catalytic" evidence="5">
    <location>
        <begin position="298"/>
        <end position="567"/>
    </location>
</feature>
<dbReference type="InterPro" id="IPR006101">
    <property type="entry name" value="Glyco_hydro_2"/>
</dbReference>
<comment type="similarity">
    <text evidence="1">Belongs to the glycosyl hydrolase 2 family.</text>
</comment>
<dbReference type="Pfam" id="PF18565">
    <property type="entry name" value="Glyco_hydro2_C5"/>
    <property type="match status" value="1"/>
</dbReference>
<dbReference type="InterPro" id="IPR006103">
    <property type="entry name" value="Glyco_hydro_2_cat"/>
</dbReference>
<dbReference type="Pfam" id="PF00703">
    <property type="entry name" value="Glyco_hydro_2"/>
    <property type="match status" value="1"/>
</dbReference>
<dbReference type="Pfam" id="PF16355">
    <property type="entry name" value="DUF4982"/>
    <property type="match status" value="1"/>
</dbReference>
<dbReference type="PANTHER" id="PTHR42732">
    <property type="entry name" value="BETA-GALACTOSIDASE"/>
    <property type="match status" value="1"/>
</dbReference>
<evidence type="ECO:0000259" key="7">
    <source>
        <dbReference type="Pfam" id="PF16355"/>
    </source>
</evidence>
<evidence type="ECO:0000259" key="5">
    <source>
        <dbReference type="Pfam" id="PF02836"/>
    </source>
</evidence>
<protein>
    <submittedName>
        <fullName evidence="9">Glycoside hydrolase</fullName>
    </submittedName>
</protein>
<evidence type="ECO:0000256" key="3">
    <source>
        <dbReference type="ARBA" id="ARBA00023295"/>
    </source>
</evidence>
<evidence type="ECO:0000259" key="4">
    <source>
        <dbReference type="Pfam" id="PF00703"/>
    </source>
</evidence>
<dbReference type="KEGG" id="nso:NIASO_20030"/>
<dbReference type="PRINTS" id="PR00132">
    <property type="entry name" value="GLHYDRLASE2"/>
</dbReference>
<dbReference type="InterPro" id="IPR032311">
    <property type="entry name" value="DUF4982"/>
</dbReference>
<feature type="domain" description="Glycosyl hydrolases family 2 sugar binding" evidence="6">
    <location>
        <begin position="85"/>
        <end position="177"/>
    </location>
</feature>
<dbReference type="InterPro" id="IPR040605">
    <property type="entry name" value="Glyco_hydro2_dom5"/>
</dbReference>
<dbReference type="InterPro" id="IPR008979">
    <property type="entry name" value="Galactose-bd-like_sf"/>
</dbReference>
<dbReference type="Gene3D" id="2.60.40.10">
    <property type="entry name" value="Immunoglobulins"/>
    <property type="match status" value="3"/>
</dbReference>
<dbReference type="PANTHER" id="PTHR42732:SF1">
    <property type="entry name" value="BETA-MANNOSIDASE"/>
    <property type="match status" value="1"/>
</dbReference>
<dbReference type="InterPro" id="IPR006102">
    <property type="entry name" value="Ig-like_GH2"/>
</dbReference>
<evidence type="ECO:0000259" key="6">
    <source>
        <dbReference type="Pfam" id="PF02837"/>
    </source>
</evidence>
<dbReference type="InterPro" id="IPR017853">
    <property type="entry name" value="GH"/>
</dbReference>
<name>W0F1B2_9BACT</name>
<dbReference type="EMBL" id="CP007035">
    <property type="protein sequence ID" value="AHF16845.1"/>
    <property type="molecule type" value="Genomic_DNA"/>
</dbReference>
<dbReference type="Pfam" id="PF02836">
    <property type="entry name" value="Glyco_hydro_2_C"/>
    <property type="match status" value="1"/>
</dbReference>
<dbReference type="STRING" id="929713.NIASO_20030"/>
<dbReference type="SUPFAM" id="SSF51445">
    <property type="entry name" value="(Trans)glycosidases"/>
    <property type="match status" value="1"/>
</dbReference>
<evidence type="ECO:0000259" key="8">
    <source>
        <dbReference type="Pfam" id="PF18565"/>
    </source>
</evidence>
<dbReference type="InterPro" id="IPR006104">
    <property type="entry name" value="Glyco_hydro_2_N"/>
</dbReference>
<dbReference type="GO" id="GO:0005975">
    <property type="term" value="P:carbohydrate metabolic process"/>
    <property type="evidence" value="ECO:0007669"/>
    <property type="project" value="InterPro"/>
</dbReference>
<dbReference type="Gene3D" id="3.20.20.80">
    <property type="entry name" value="Glycosidases"/>
    <property type="match status" value="1"/>
</dbReference>
<dbReference type="InterPro" id="IPR023232">
    <property type="entry name" value="Glyco_hydro_2_AS"/>
</dbReference>
<dbReference type="GO" id="GO:0004553">
    <property type="term" value="F:hydrolase activity, hydrolyzing O-glycosyl compounds"/>
    <property type="evidence" value="ECO:0007669"/>
    <property type="project" value="InterPro"/>
</dbReference>
<reference evidence="9 10" key="1">
    <citation type="submission" date="2013-12" db="EMBL/GenBank/DDBJ databases">
        <authorList>
            <consortium name="DOE Joint Genome Institute"/>
            <person name="Eisen J."/>
            <person name="Huntemann M."/>
            <person name="Han J."/>
            <person name="Chen A."/>
            <person name="Kyrpides N."/>
            <person name="Mavromatis K."/>
            <person name="Markowitz V."/>
            <person name="Palaniappan K."/>
            <person name="Ivanova N."/>
            <person name="Schaumberg A."/>
            <person name="Pati A."/>
            <person name="Liolios K."/>
            <person name="Nordberg H.P."/>
            <person name="Cantor M.N."/>
            <person name="Hua S.X."/>
            <person name="Woyke T."/>
        </authorList>
    </citation>
    <scope>NUCLEOTIDE SEQUENCE [LARGE SCALE GENOMIC DNA]</scope>
    <source>
        <strain evidence="10">DSM 19437</strain>
    </source>
</reference>
<dbReference type="AlphaFoldDB" id="W0F1B2"/>
<feature type="domain" description="Glycoside hydrolase family 2" evidence="8">
    <location>
        <begin position="697"/>
        <end position="796"/>
    </location>
</feature>
<evidence type="ECO:0000256" key="1">
    <source>
        <dbReference type="ARBA" id="ARBA00007401"/>
    </source>
</evidence>
<dbReference type="InterPro" id="IPR051913">
    <property type="entry name" value="GH2_Domain-Containing"/>
</dbReference>
<proteinExistence type="inferred from homology"/>